<dbReference type="Proteomes" id="UP000295151">
    <property type="component" value="Unassembled WGS sequence"/>
</dbReference>
<dbReference type="GO" id="GO:0046872">
    <property type="term" value="F:metal ion binding"/>
    <property type="evidence" value="ECO:0007669"/>
    <property type="project" value="UniProtKB-KW"/>
</dbReference>
<dbReference type="InterPro" id="IPR023753">
    <property type="entry name" value="FAD/NAD-binding_dom"/>
</dbReference>
<accession>A0A4R7SWL0</accession>
<dbReference type="GO" id="GO:0051536">
    <property type="term" value="F:iron-sulfur cluster binding"/>
    <property type="evidence" value="ECO:0007669"/>
    <property type="project" value="UniProtKB-KW"/>
</dbReference>
<evidence type="ECO:0000313" key="12">
    <source>
        <dbReference type="EMBL" id="TDU83740.1"/>
    </source>
</evidence>
<keyword evidence="7" id="KW-0560">Oxidoreductase</keyword>
<dbReference type="CDD" id="cd04410">
    <property type="entry name" value="DMSOR_beta-like"/>
    <property type="match status" value="1"/>
</dbReference>
<keyword evidence="3" id="KW-0285">Flavoprotein</keyword>
<gene>
    <name evidence="12" type="ORF">EV138_6204</name>
</gene>
<dbReference type="Gene3D" id="3.50.50.60">
    <property type="entry name" value="FAD/NAD(P)-binding domain"/>
    <property type="match status" value="2"/>
</dbReference>
<protein>
    <recommendedName>
        <fullName evidence="2">ferredoxin--NADP(+) reductase</fullName>
        <ecNumber evidence="2">1.18.1.2</ecNumber>
    </recommendedName>
</protein>
<comment type="cofactor">
    <cofactor evidence="1">
        <name>FAD</name>
        <dbReference type="ChEBI" id="CHEBI:57692"/>
    </cofactor>
</comment>
<evidence type="ECO:0000256" key="6">
    <source>
        <dbReference type="ARBA" id="ARBA00022857"/>
    </source>
</evidence>
<dbReference type="PROSITE" id="PS00198">
    <property type="entry name" value="4FE4S_FER_1"/>
    <property type="match status" value="1"/>
</dbReference>
<dbReference type="EMBL" id="SOCE01000002">
    <property type="protein sequence ID" value="TDU83740.1"/>
    <property type="molecule type" value="Genomic_DNA"/>
</dbReference>
<keyword evidence="8" id="KW-0408">Iron</keyword>
<name>A0A4R7SWL0_9ACTN</name>
<dbReference type="SUPFAM" id="SSF51971">
    <property type="entry name" value="Nucleotide-binding domain"/>
    <property type="match status" value="1"/>
</dbReference>
<dbReference type="GO" id="GO:0004324">
    <property type="term" value="F:ferredoxin-NADP+ reductase activity"/>
    <property type="evidence" value="ECO:0007669"/>
    <property type="project" value="UniProtKB-EC"/>
</dbReference>
<keyword evidence="9" id="KW-0411">Iron-sulfur</keyword>
<dbReference type="AlphaFoldDB" id="A0A4R7SWL0"/>
<dbReference type="Pfam" id="PF07992">
    <property type="entry name" value="Pyr_redox_2"/>
    <property type="match status" value="1"/>
</dbReference>
<reference evidence="12 13" key="1">
    <citation type="submission" date="2019-03" db="EMBL/GenBank/DDBJ databases">
        <title>Genomic Encyclopedia of Type Strains, Phase III (KMG-III): the genomes of soil and plant-associated and newly described type strains.</title>
        <authorList>
            <person name="Whitman W."/>
        </authorList>
    </citation>
    <scope>NUCLEOTIDE SEQUENCE [LARGE SCALE GENOMIC DNA]</scope>
    <source>
        <strain evidence="12 13">VKM Ac-2575</strain>
    </source>
</reference>
<dbReference type="SUPFAM" id="SSF54862">
    <property type="entry name" value="4Fe-4S ferredoxins"/>
    <property type="match status" value="1"/>
</dbReference>
<dbReference type="Gene3D" id="3.40.50.720">
    <property type="entry name" value="NAD(P)-binding Rossmann-like Domain"/>
    <property type="match status" value="1"/>
</dbReference>
<dbReference type="InterPro" id="IPR055275">
    <property type="entry name" value="Ferredox_Rdtase"/>
</dbReference>
<dbReference type="PROSITE" id="PS51379">
    <property type="entry name" value="4FE4S_FER_2"/>
    <property type="match status" value="1"/>
</dbReference>
<organism evidence="12 13">
    <name type="scientific">Kribbella voronezhensis</name>
    <dbReference type="NCBI Taxonomy" id="2512212"/>
    <lineage>
        <taxon>Bacteria</taxon>
        <taxon>Bacillati</taxon>
        <taxon>Actinomycetota</taxon>
        <taxon>Actinomycetes</taxon>
        <taxon>Propionibacteriales</taxon>
        <taxon>Kribbellaceae</taxon>
        <taxon>Kribbella</taxon>
    </lineage>
</organism>
<dbReference type="Gene3D" id="3.30.70.20">
    <property type="match status" value="1"/>
</dbReference>
<dbReference type="PANTHER" id="PTHR48467">
    <property type="entry name" value="GLUTAMATE SYNTHASE 1 [NADH], CHLOROPLASTIC-LIKE"/>
    <property type="match status" value="1"/>
</dbReference>
<evidence type="ECO:0000256" key="10">
    <source>
        <dbReference type="ARBA" id="ARBA00047776"/>
    </source>
</evidence>
<evidence type="ECO:0000256" key="7">
    <source>
        <dbReference type="ARBA" id="ARBA00023002"/>
    </source>
</evidence>
<evidence type="ECO:0000256" key="5">
    <source>
        <dbReference type="ARBA" id="ARBA00022827"/>
    </source>
</evidence>
<dbReference type="PANTHER" id="PTHR48467:SF1">
    <property type="entry name" value="GLUTAMATE SYNTHASE 1 [NADH], CHLOROPLASTIC-LIKE"/>
    <property type="match status" value="1"/>
</dbReference>
<evidence type="ECO:0000256" key="3">
    <source>
        <dbReference type="ARBA" id="ARBA00022630"/>
    </source>
</evidence>
<evidence type="ECO:0000256" key="4">
    <source>
        <dbReference type="ARBA" id="ARBA00022723"/>
    </source>
</evidence>
<proteinExistence type="predicted"/>
<dbReference type="OrthoDB" id="289202at2"/>
<keyword evidence="5" id="KW-0274">FAD</keyword>
<evidence type="ECO:0000256" key="9">
    <source>
        <dbReference type="ARBA" id="ARBA00023014"/>
    </source>
</evidence>
<evidence type="ECO:0000256" key="1">
    <source>
        <dbReference type="ARBA" id="ARBA00001974"/>
    </source>
</evidence>
<evidence type="ECO:0000256" key="8">
    <source>
        <dbReference type="ARBA" id="ARBA00023004"/>
    </source>
</evidence>
<keyword evidence="4" id="KW-0479">Metal-binding</keyword>
<keyword evidence="13" id="KW-1185">Reference proteome</keyword>
<dbReference type="InterPro" id="IPR036188">
    <property type="entry name" value="FAD/NAD-bd_sf"/>
</dbReference>
<dbReference type="Pfam" id="PF00037">
    <property type="entry name" value="Fer4"/>
    <property type="match status" value="1"/>
</dbReference>
<comment type="caution">
    <text evidence="12">The sequence shown here is derived from an EMBL/GenBank/DDBJ whole genome shotgun (WGS) entry which is preliminary data.</text>
</comment>
<evidence type="ECO:0000313" key="13">
    <source>
        <dbReference type="Proteomes" id="UP000295151"/>
    </source>
</evidence>
<keyword evidence="6" id="KW-0521">NADP</keyword>
<dbReference type="EC" id="1.18.1.2" evidence="2"/>
<feature type="domain" description="4Fe-4S ferredoxin-type" evidence="11">
    <location>
        <begin position="37"/>
        <end position="66"/>
    </location>
</feature>
<evidence type="ECO:0000259" key="11">
    <source>
        <dbReference type="PROSITE" id="PS51379"/>
    </source>
</evidence>
<evidence type="ECO:0000256" key="2">
    <source>
        <dbReference type="ARBA" id="ARBA00013223"/>
    </source>
</evidence>
<comment type="catalytic activity">
    <reaction evidence="10">
        <text>2 reduced [2Fe-2S]-[ferredoxin] + NADP(+) + H(+) = 2 oxidized [2Fe-2S]-[ferredoxin] + NADPH</text>
        <dbReference type="Rhea" id="RHEA:20125"/>
        <dbReference type="Rhea" id="RHEA-COMP:10000"/>
        <dbReference type="Rhea" id="RHEA-COMP:10001"/>
        <dbReference type="ChEBI" id="CHEBI:15378"/>
        <dbReference type="ChEBI" id="CHEBI:33737"/>
        <dbReference type="ChEBI" id="CHEBI:33738"/>
        <dbReference type="ChEBI" id="CHEBI:57783"/>
        <dbReference type="ChEBI" id="CHEBI:58349"/>
        <dbReference type="EC" id="1.18.1.2"/>
    </reaction>
</comment>
<dbReference type="PRINTS" id="PR00419">
    <property type="entry name" value="ADXRDTASE"/>
</dbReference>
<sequence length="446" mass="46919">MVYVVGAGCCSDASCVAVCPVNCIHPAPGEPDFGRTEGVYIDPQVCIDCGACAEACPVDAIAPLDQLAADDHRIAANANFYADRPDRRSNGGLESWGPPSFDTWGAAALPLRVAIVGAGPAGVYAARELLLRSTARITLLDRLPHVGGLARYGVAPDHPDTRKIVGVLERVAHHPRIRLRLGVEFGPDVDHASLAASHDAVLYALGAAQSRLPGIPGERGEGSCTAADFVAWYNGHPLAGDCPVVLRGPRAVVIGNGNVAIDIARLLLSDPNRLATAELSPTVRRTLADSGIREVVLLGRRGPEHAAYSEAAFREIVALPGITTVLDDSVDLAADPLPGRRLVLRFATEPQRWQDGVLDVKGNHQAIRAGTLISAIGFRSAPVPGLPYDDARGLVPQVDGRVVGMRSTYLTGWSRRGSSGGLGHNRLCAEETVTALLSDASSQSAR</sequence>
<dbReference type="RefSeq" id="WP_133983201.1">
    <property type="nucleotide sequence ID" value="NZ_SOCE01000002.1"/>
</dbReference>
<dbReference type="InterPro" id="IPR017896">
    <property type="entry name" value="4Fe4S_Fe-S-bd"/>
</dbReference>
<dbReference type="InterPro" id="IPR017900">
    <property type="entry name" value="4Fe4S_Fe_S_CS"/>
</dbReference>